<organism evidence="11 12">
    <name type="scientific">Bifidobacterium anseris</name>
    <dbReference type="NCBI Taxonomy" id="2020963"/>
    <lineage>
        <taxon>Bacteria</taxon>
        <taxon>Bacillati</taxon>
        <taxon>Actinomycetota</taxon>
        <taxon>Actinomycetes</taxon>
        <taxon>Bifidobacteriales</taxon>
        <taxon>Bifidobacteriaceae</taxon>
        <taxon>Bifidobacterium</taxon>
    </lineage>
</organism>
<keyword evidence="8" id="KW-0902">Two-component regulatory system</keyword>
<evidence type="ECO:0000313" key="12">
    <source>
        <dbReference type="Proteomes" id="UP000234935"/>
    </source>
</evidence>
<dbReference type="GO" id="GO:0046983">
    <property type="term" value="F:protein dimerization activity"/>
    <property type="evidence" value="ECO:0007669"/>
    <property type="project" value="InterPro"/>
</dbReference>
<dbReference type="AlphaFoldDB" id="A0A2N5J2K0"/>
<keyword evidence="9" id="KW-0472">Membrane</keyword>
<feature type="transmembrane region" description="Helical" evidence="9">
    <location>
        <begin position="45"/>
        <end position="71"/>
    </location>
</feature>
<dbReference type="EC" id="2.7.13.3" evidence="2"/>
<feature type="transmembrane region" description="Helical" evidence="9">
    <location>
        <begin position="129"/>
        <end position="151"/>
    </location>
</feature>
<sequence length="399" mass="44663">MTSKGRGIRRIRHPYIAFFIIVFSVLYELNVWVYAMPKPSAGTMVWLMVAQAIVVCCYWFPVWASVAVLLLNGVGEYAIPGYGQFTAYFLFLAVVLISYKTSTRIAAALWFVMAAYTCIETNVKLGSFSPYGCTAFCMVYLAMVVVGRFLAWNDRRNEQLRKAVELEVKVRQLESNQYLAAYLHDALSQELALISMEVQLRNADPGKSDDERWERVGEYASNALGDLRGIIMQLRDDSMSLRLSDSRDEDIATVLKNQGKAGDELLHRHGFAGDTEVDVMRDANVHDREIDGLVMLICHEIYANILKHGDAAGRYQVRMEETAAHVRIVYENDIAESSEAKIQGGNGIRVLRSLITSMGGTFSHERVDGVWKGYVELPISGDDRVPHLDAVVNVRSAAA</sequence>
<keyword evidence="4" id="KW-0808">Transferase</keyword>
<dbReference type="InterPro" id="IPR036890">
    <property type="entry name" value="HATPase_C_sf"/>
</dbReference>
<protein>
    <recommendedName>
        <fullName evidence="2">histidine kinase</fullName>
        <ecNumber evidence="2">2.7.13.3</ecNumber>
    </recommendedName>
</protein>
<comment type="caution">
    <text evidence="11">The sequence shown here is derived from an EMBL/GenBank/DDBJ whole genome shotgun (WGS) entry which is preliminary data.</text>
</comment>
<dbReference type="InterPro" id="IPR011712">
    <property type="entry name" value="Sig_transdc_His_kin_sub3_dim/P"/>
</dbReference>
<dbReference type="PANTHER" id="PTHR24421">
    <property type="entry name" value="NITRATE/NITRITE SENSOR PROTEIN NARX-RELATED"/>
    <property type="match status" value="1"/>
</dbReference>
<evidence type="ECO:0000259" key="10">
    <source>
        <dbReference type="Pfam" id="PF07730"/>
    </source>
</evidence>
<feature type="transmembrane region" description="Helical" evidence="9">
    <location>
        <begin position="77"/>
        <end position="98"/>
    </location>
</feature>
<reference evidence="11 12" key="1">
    <citation type="submission" date="2017-07" db="EMBL/GenBank/DDBJ databases">
        <title>Bifidobacterium novel species.</title>
        <authorList>
            <person name="Lugli G.A."/>
            <person name="Milani C."/>
            <person name="Duranti S."/>
            <person name="Mangifesta M."/>
        </authorList>
    </citation>
    <scope>NUCLEOTIDE SEQUENCE [LARGE SCALE GENOMIC DNA]</scope>
    <source>
        <strain evidence="12">Goo31D</strain>
    </source>
</reference>
<dbReference type="Proteomes" id="UP000234935">
    <property type="component" value="Unassembled WGS sequence"/>
</dbReference>
<dbReference type="Pfam" id="PF07730">
    <property type="entry name" value="HisKA_3"/>
    <property type="match status" value="1"/>
</dbReference>
<dbReference type="GO" id="GO:0016020">
    <property type="term" value="C:membrane"/>
    <property type="evidence" value="ECO:0007669"/>
    <property type="project" value="InterPro"/>
</dbReference>
<evidence type="ECO:0000313" key="11">
    <source>
        <dbReference type="EMBL" id="PLS28413.1"/>
    </source>
</evidence>
<evidence type="ECO:0000256" key="5">
    <source>
        <dbReference type="ARBA" id="ARBA00022741"/>
    </source>
</evidence>
<evidence type="ECO:0000256" key="6">
    <source>
        <dbReference type="ARBA" id="ARBA00022777"/>
    </source>
</evidence>
<evidence type="ECO:0000256" key="7">
    <source>
        <dbReference type="ARBA" id="ARBA00022840"/>
    </source>
</evidence>
<name>A0A2N5J2K0_9BIFI</name>
<evidence type="ECO:0000256" key="8">
    <source>
        <dbReference type="ARBA" id="ARBA00023012"/>
    </source>
</evidence>
<keyword evidence="7" id="KW-0067">ATP-binding</keyword>
<evidence type="ECO:0000256" key="9">
    <source>
        <dbReference type="SAM" id="Phobius"/>
    </source>
</evidence>
<evidence type="ECO:0000256" key="4">
    <source>
        <dbReference type="ARBA" id="ARBA00022679"/>
    </source>
</evidence>
<keyword evidence="9" id="KW-0812">Transmembrane</keyword>
<keyword evidence="9" id="KW-1133">Transmembrane helix</keyword>
<evidence type="ECO:0000256" key="3">
    <source>
        <dbReference type="ARBA" id="ARBA00022553"/>
    </source>
</evidence>
<keyword evidence="6 11" id="KW-0418">Kinase</keyword>
<feature type="transmembrane region" description="Helical" evidence="9">
    <location>
        <begin position="15"/>
        <end position="33"/>
    </location>
</feature>
<dbReference type="InterPro" id="IPR050482">
    <property type="entry name" value="Sensor_HK_TwoCompSys"/>
</dbReference>
<dbReference type="GO" id="GO:0000155">
    <property type="term" value="F:phosphorelay sensor kinase activity"/>
    <property type="evidence" value="ECO:0007669"/>
    <property type="project" value="InterPro"/>
</dbReference>
<comment type="catalytic activity">
    <reaction evidence="1">
        <text>ATP + protein L-histidine = ADP + protein N-phospho-L-histidine.</text>
        <dbReference type="EC" id="2.7.13.3"/>
    </reaction>
</comment>
<dbReference type="Gene3D" id="1.20.5.1930">
    <property type="match status" value="1"/>
</dbReference>
<dbReference type="EMBL" id="NMYC01000001">
    <property type="protein sequence ID" value="PLS28413.1"/>
    <property type="molecule type" value="Genomic_DNA"/>
</dbReference>
<keyword evidence="12" id="KW-1185">Reference proteome</keyword>
<feature type="domain" description="Signal transduction histidine kinase subgroup 3 dimerisation and phosphoacceptor" evidence="10">
    <location>
        <begin position="180"/>
        <end position="237"/>
    </location>
</feature>
<dbReference type="RefSeq" id="WP_101671032.1">
    <property type="nucleotide sequence ID" value="NZ_NMYC01000001.1"/>
</dbReference>
<proteinExistence type="predicted"/>
<dbReference type="Gene3D" id="3.30.565.10">
    <property type="entry name" value="Histidine kinase-like ATPase, C-terminal domain"/>
    <property type="match status" value="1"/>
</dbReference>
<dbReference type="PANTHER" id="PTHR24421:SF10">
    <property type="entry name" value="NITRATE_NITRITE SENSOR PROTEIN NARQ"/>
    <property type="match status" value="1"/>
</dbReference>
<keyword evidence="5" id="KW-0547">Nucleotide-binding</keyword>
<gene>
    <name evidence="11" type="ORF">CGZ88_0575</name>
</gene>
<evidence type="ECO:0000256" key="2">
    <source>
        <dbReference type="ARBA" id="ARBA00012438"/>
    </source>
</evidence>
<accession>A0A2N5J2K0</accession>
<dbReference type="OrthoDB" id="3240533at2"/>
<keyword evidence="3" id="KW-0597">Phosphoprotein</keyword>
<dbReference type="GO" id="GO:0005524">
    <property type="term" value="F:ATP binding"/>
    <property type="evidence" value="ECO:0007669"/>
    <property type="project" value="UniProtKB-KW"/>
</dbReference>
<evidence type="ECO:0000256" key="1">
    <source>
        <dbReference type="ARBA" id="ARBA00000085"/>
    </source>
</evidence>